<gene>
    <name evidence="1" type="primary">Dsec\GM11082</name>
    <name evidence="1" type="ORF">Dsec_GM11082</name>
</gene>
<dbReference type="AlphaFoldDB" id="B4IM18"/>
<evidence type="ECO:0000313" key="2">
    <source>
        <dbReference type="Proteomes" id="UP000001292"/>
    </source>
</evidence>
<organism evidence="2">
    <name type="scientific">Drosophila sechellia</name>
    <name type="common">Fruit fly</name>
    <dbReference type="NCBI Taxonomy" id="7238"/>
    <lineage>
        <taxon>Eukaryota</taxon>
        <taxon>Metazoa</taxon>
        <taxon>Ecdysozoa</taxon>
        <taxon>Arthropoda</taxon>
        <taxon>Hexapoda</taxon>
        <taxon>Insecta</taxon>
        <taxon>Pterygota</taxon>
        <taxon>Neoptera</taxon>
        <taxon>Endopterygota</taxon>
        <taxon>Diptera</taxon>
        <taxon>Brachycera</taxon>
        <taxon>Muscomorpha</taxon>
        <taxon>Ephydroidea</taxon>
        <taxon>Drosophilidae</taxon>
        <taxon>Drosophila</taxon>
        <taxon>Sophophora</taxon>
    </lineage>
</organism>
<dbReference type="Proteomes" id="UP000001292">
    <property type="component" value="Unassembled WGS sequence"/>
</dbReference>
<sequence>MEVLLRTEIKNPGDIVSRGCDVDEIRQSIWLNAHFYLDDEVYRQAASKSTVGLTTAVQTSDMLDVIEEFSSHLKLLRVYAYMFRIIRNSYSD</sequence>
<dbReference type="OMA" id="RIIRNSY"/>
<name>B4IM18_DROSE</name>
<accession>B4IM18</accession>
<dbReference type="EMBL" id="CH480913">
    <property type="protein sequence ID" value="EDW56513.1"/>
    <property type="molecule type" value="Genomic_DNA"/>
</dbReference>
<keyword evidence="2" id="KW-1185">Reference proteome</keyword>
<reference evidence="1 2" key="1">
    <citation type="journal article" date="2007" name="Nature">
        <title>Evolution of genes and genomes on the Drosophila phylogeny.</title>
        <authorList>
            <consortium name="Drosophila 12 Genomes Consortium"/>
            <person name="Clark A.G."/>
            <person name="Eisen M.B."/>
            <person name="Smith D.R."/>
            <person name="Bergman C.M."/>
            <person name="Oliver B."/>
            <person name="Markow T.A."/>
            <person name="Kaufman T.C."/>
            <person name="Kellis M."/>
            <person name="Gelbart W."/>
            <person name="Iyer V.N."/>
            <person name="Pollard D.A."/>
            <person name="Sackton T.B."/>
            <person name="Larracuente A.M."/>
            <person name="Singh N.D."/>
            <person name="Abad J.P."/>
            <person name="Abt D.N."/>
            <person name="Adryan B."/>
            <person name="Aguade M."/>
            <person name="Akashi H."/>
            <person name="Anderson W.W."/>
            <person name="Aquadro C.F."/>
            <person name="Ardell D.H."/>
            <person name="Arguello R."/>
            <person name="Artieri C.G."/>
            <person name="Barbash D.A."/>
            <person name="Barker D."/>
            <person name="Barsanti P."/>
            <person name="Batterham P."/>
            <person name="Batzoglou S."/>
            <person name="Begun D."/>
            <person name="Bhutkar A."/>
            <person name="Blanco E."/>
            <person name="Bosak S.A."/>
            <person name="Bradley R.K."/>
            <person name="Brand A.D."/>
            <person name="Brent M.R."/>
            <person name="Brooks A.N."/>
            <person name="Brown R.H."/>
            <person name="Butlin R.K."/>
            <person name="Caggese C."/>
            <person name="Calvi B.R."/>
            <person name="Bernardo de Carvalho A."/>
            <person name="Caspi A."/>
            <person name="Castrezana S."/>
            <person name="Celniker S.E."/>
            <person name="Chang J.L."/>
            <person name="Chapple C."/>
            <person name="Chatterji S."/>
            <person name="Chinwalla A."/>
            <person name="Civetta A."/>
            <person name="Clifton S.W."/>
            <person name="Comeron J.M."/>
            <person name="Costello J.C."/>
            <person name="Coyne J.A."/>
            <person name="Daub J."/>
            <person name="David R.G."/>
            <person name="Delcher A.L."/>
            <person name="Delehaunty K."/>
            <person name="Do C.B."/>
            <person name="Ebling H."/>
            <person name="Edwards K."/>
            <person name="Eickbush T."/>
            <person name="Evans J.D."/>
            <person name="Filipski A."/>
            <person name="Findeiss S."/>
            <person name="Freyhult E."/>
            <person name="Fulton L."/>
            <person name="Fulton R."/>
            <person name="Garcia A.C."/>
            <person name="Gardiner A."/>
            <person name="Garfield D.A."/>
            <person name="Garvin B.E."/>
            <person name="Gibson G."/>
            <person name="Gilbert D."/>
            <person name="Gnerre S."/>
            <person name="Godfrey J."/>
            <person name="Good R."/>
            <person name="Gotea V."/>
            <person name="Gravely B."/>
            <person name="Greenberg A.J."/>
            <person name="Griffiths-Jones S."/>
            <person name="Gross S."/>
            <person name="Guigo R."/>
            <person name="Gustafson E.A."/>
            <person name="Haerty W."/>
            <person name="Hahn M.W."/>
            <person name="Halligan D.L."/>
            <person name="Halpern A.L."/>
            <person name="Halter G.M."/>
            <person name="Han M.V."/>
            <person name="Heger A."/>
            <person name="Hillier L."/>
            <person name="Hinrichs A.S."/>
            <person name="Holmes I."/>
            <person name="Hoskins R.A."/>
            <person name="Hubisz M.J."/>
            <person name="Hultmark D."/>
            <person name="Huntley M.A."/>
            <person name="Jaffe D.B."/>
            <person name="Jagadeeshan S."/>
            <person name="Jeck W.R."/>
            <person name="Johnson J."/>
            <person name="Jones C.D."/>
            <person name="Jordan W.C."/>
            <person name="Karpen G.H."/>
            <person name="Kataoka E."/>
            <person name="Keightley P.D."/>
            <person name="Kheradpour P."/>
            <person name="Kirkness E.F."/>
            <person name="Koerich L.B."/>
            <person name="Kristiansen K."/>
            <person name="Kudrna D."/>
            <person name="Kulathinal R.J."/>
            <person name="Kumar S."/>
            <person name="Kwok R."/>
            <person name="Lander E."/>
            <person name="Langley C.H."/>
            <person name="Lapoint R."/>
            <person name="Lazzaro B.P."/>
            <person name="Lee S.J."/>
            <person name="Levesque L."/>
            <person name="Li R."/>
            <person name="Lin C.F."/>
            <person name="Lin M.F."/>
            <person name="Lindblad-Toh K."/>
            <person name="Llopart A."/>
            <person name="Long M."/>
            <person name="Low L."/>
            <person name="Lozovsky E."/>
            <person name="Lu J."/>
            <person name="Luo M."/>
            <person name="Machado C.A."/>
            <person name="Makalowski W."/>
            <person name="Marzo M."/>
            <person name="Matsuda M."/>
            <person name="Matzkin L."/>
            <person name="McAllister B."/>
            <person name="McBride C.S."/>
            <person name="McKernan B."/>
            <person name="McKernan K."/>
            <person name="Mendez-Lago M."/>
            <person name="Minx P."/>
            <person name="Mollenhauer M.U."/>
            <person name="Montooth K."/>
            <person name="Mount S.M."/>
            <person name="Mu X."/>
            <person name="Myers E."/>
            <person name="Negre B."/>
            <person name="Newfeld S."/>
            <person name="Nielsen R."/>
            <person name="Noor M.A."/>
            <person name="O'Grady P."/>
            <person name="Pachter L."/>
            <person name="Papaceit M."/>
            <person name="Parisi M.J."/>
            <person name="Parisi M."/>
            <person name="Parts L."/>
            <person name="Pedersen J.S."/>
            <person name="Pesole G."/>
            <person name="Phillippy A.M."/>
            <person name="Ponting C.P."/>
            <person name="Pop M."/>
            <person name="Porcelli D."/>
            <person name="Powell J.R."/>
            <person name="Prohaska S."/>
            <person name="Pruitt K."/>
            <person name="Puig M."/>
            <person name="Quesneville H."/>
            <person name="Ram K.R."/>
            <person name="Rand D."/>
            <person name="Rasmussen M.D."/>
            <person name="Reed L.K."/>
            <person name="Reenan R."/>
            <person name="Reily A."/>
            <person name="Remington K.A."/>
            <person name="Rieger T.T."/>
            <person name="Ritchie M.G."/>
            <person name="Robin C."/>
            <person name="Rogers Y.H."/>
            <person name="Rohde C."/>
            <person name="Rozas J."/>
            <person name="Rubenfield M.J."/>
            <person name="Ruiz A."/>
            <person name="Russo S."/>
            <person name="Salzberg S.L."/>
            <person name="Sanchez-Gracia A."/>
            <person name="Saranga D.J."/>
            <person name="Sato H."/>
            <person name="Schaeffer S.W."/>
            <person name="Schatz M.C."/>
            <person name="Schlenke T."/>
            <person name="Schwartz R."/>
            <person name="Segarra C."/>
            <person name="Singh R.S."/>
            <person name="Sirot L."/>
            <person name="Sirota M."/>
            <person name="Sisneros N.B."/>
            <person name="Smith C.D."/>
            <person name="Smith T.F."/>
            <person name="Spieth J."/>
            <person name="Stage D.E."/>
            <person name="Stark A."/>
            <person name="Stephan W."/>
            <person name="Strausberg R.L."/>
            <person name="Strempel S."/>
            <person name="Sturgill D."/>
            <person name="Sutton G."/>
            <person name="Sutton G.G."/>
            <person name="Tao W."/>
            <person name="Teichmann S."/>
            <person name="Tobari Y.N."/>
            <person name="Tomimura Y."/>
            <person name="Tsolas J.M."/>
            <person name="Valente V.L."/>
            <person name="Venter E."/>
            <person name="Venter J.C."/>
            <person name="Vicario S."/>
            <person name="Vieira F.G."/>
            <person name="Vilella A.J."/>
            <person name="Villasante A."/>
            <person name="Walenz B."/>
            <person name="Wang J."/>
            <person name="Wasserman M."/>
            <person name="Watts T."/>
            <person name="Wilson D."/>
            <person name="Wilson R.K."/>
            <person name="Wing R.A."/>
            <person name="Wolfner M.F."/>
            <person name="Wong A."/>
            <person name="Wong G.K."/>
            <person name="Wu C.I."/>
            <person name="Wu G."/>
            <person name="Yamamoto D."/>
            <person name="Yang H.P."/>
            <person name="Yang S.P."/>
            <person name="Yorke J.A."/>
            <person name="Yoshida K."/>
            <person name="Zdobnov E."/>
            <person name="Zhang P."/>
            <person name="Zhang Y."/>
            <person name="Zimin A.V."/>
            <person name="Baldwin J."/>
            <person name="Abdouelleil A."/>
            <person name="Abdulkadir J."/>
            <person name="Abebe A."/>
            <person name="Abera B."/>
            <person name="Abreu J."/>
            <person name="Acer S.C."/>
            <person name="Aftuck L."/>
            <person name="Alexander A."/>
            <person name="An P."/>
            <person name="Anderson E."/>
            <person name="Anderson S."/>
            <person name="Arachi H."/>
            <person name="Azer M."/>
            <person name="Bachantsang P."/>
            <person name="Barry A."/>
            <person name="Bayul T."/>
            <person name="Berlin A."/>
            <person name="Bessette D."/>
            <person name="Bloom T."/>
            <person name="Blye J."/>
            <person name="Boguslavskiy L."/>
            <person name="Bonnet C."/>
            <person name="Boukhgalter B."/>
            <person name="Bourzgui I."/>
            <person name="Brown A."/>
            <person name="Cahill P."/>
            <person name="Channer S."/>
            <person name="Cheshatsang Y."/>
            <person name="Chuda L."/>
            <person name="Citroen M."/>
            <person name="Collymore A."/>
            <person name="Cooke P."/>
            <person name="Costello M."/>
            <person name="D'Aco K."/>
            <person name="Daza R."/>
            <person name="De Haan G."/>
            <person name="DeGray S."/>
            <person name="DeMaso C."/>
            <person name="Dhargay N."/>
            <person name="Dooley K."/>
            <person name="Dooley E."/>
            <person name="Doricent M."/>
            <person name="Dorje P."/>
            <person name="Dorjee K."/>
            <person name="Dupes A."/>
            <person name="Elong R."/>
            <person name="Falk J."/>
            <person name="Farina A."/>
            <person name="Faro S."/>
            <person name="Ferguson D."/>
            <person name="Fisher S."/>
            <person name="Foley C.D."/>
            <person name="Franke A."/>
            <person name="Friedrich D."/>
            <person name="Gadbois L."/>
            <person name="Gearin G."/>
            <person name="Gearin C.R."/>
            <person name="Giannoukos G."/>
            <person name="Goode T."/>
            <person name="Graham J."/>
            <person name="Grandbois E."/>
            <person name="Grewal S."/>
            <person name="Gyaltsen K."/>
            <person name="Hafez N."/>
            <person name="Hagos B."/>
            <person name="Hall J."/>
            <person name="Henson C."/>
            <person name="Hollinger A."/>
            <person name="Honan T."/>
            <person name="Huard M.D."/>
            <person name="Hughes L."/>
            <person name="Hurhula B."/>
            <person name="Husby M.E."/>
            <person name="Kamat A."/>
            <person name="Kanga B."/>
            <person name="Kashin S."/>
            <person name="Khazanovich D."/>
            <person name="Kisner P."/>
            <person name="Lance K."/>
            <person name="Lara M."/>
            <person name="Lee W."/>
            <person name="Lennon N."/>
            <person name="Letendre F."/>
            <person name="LeVine R."/>
            <person name="Lipovsky A."/>
            <person name="Liu X."/>
            <person name="Liu J."/>
            <person name="Liu S."/>
            <person name="Lokyitsang T."/>
            <person name="Lokyitsang Y."/>
            <person name="Lubonja R."/>
            <person name="Lui A."/>
            <person name="MacDonald P."/>
            <person name="Magnisalis V."/>
            <person name="Maru K."/>
            <person name="Matthews C."/>
            <person name="McCusker W."/>
            <person name="McDonough S."/>
            <person name="Mehta T."/>
            <person name="Meldrim J."/>
            <person name="Meneus L."/>
            <person name="Mihai O."/>
            <person name="Mihalev A."/>
            <person name="Mihova T."/>
            <person name="Mittelman R."/>
            <person name="Mlenga V."/>
            <person name="Montmayeur A."/>
            <person name="Mulrain L."/>
            <person name="Navidi A."/>
            <person name="Naylor J."/>
            <person name="Negash T."/>
            <person name="Nguyen T."/>
            <person name="Nguyen N."/>
            <person name="Nicol R."/>
            <person name="Norbu C."/>
            <person name="Norbu N."/>
            <person name="Novod N."/>
            <person name="O'Neill B."/>
            <person name="Osman S."/>
            <person name="Markiewicz E."/>
            <person name="Oyono O.L."/>
            <person name="Patti C."/>
            <person name="Phunkhang P."/>
            <person name="Pierre F."/>
            <person name="Priest M."/>
            <person name="Raghuraman S."/>
            <person name="Rege F."/>
            <person name="Reyes R."/>
            <person name="Rise C."/>
            <person name="Rogov P."/>
            <person name="Ross K."/>
            <person name="Ryan E."/>
            <person name="Settipalli S."/>
            <person name="Shea T."/>
            <person name="Sherpa N."/>
            <person name="Shi L."/>
            <person name="Shih D."/>
            <person name="Sparrow T."/>
            <person name="Spaulding J."/>
            <person name="Stalker J."/>
            <person name="Stange-Thomann N."/>
            <person name="Stavropoulos S."/>
            <person name="Stone C."/>
            <person name="Strader C."/>
            <person name="Tesfaye S."/>
            <person name="Thomson T."/>
            <person name="Thoulutsang Y."/>
            <person name="Thoulutsang D."/>
            <person name="Topham K."/>
            <person name="Topping I."/>
            <person name="Tsamla T."/>
            <person name="Vassiliev H."/>
            <person name="Vo A."/>
            <person name="Wangchuk T."/>
            <person name="Wangdi T."/>
            <person name="Weiand M."/>
            <person name="Wilkinson J."/>
            <person name="Wilson A."/>
            <person name="Yadav S."/>
            <person name="Young G."/>
            <person name="Yu Q."/>
            <person name="Zembek L."/>
            <person name="Zhong D."/>
            <person name="Zimmer A."/>
            <person name="Zwirko Z."/>
            <person name="Jaffe D.B."/>
            <person name="Alvarez P."/>
            <person name="Brockman W."/>
            <person name="Butler J."/>
            <person name="Chin C."/>
            <person name="Gnerre S."/>
            <person name="Grabherr M."/>
            <person name="Kleber M."/>
            <person name="Mauceli E."/>
            <person name="MacCallum I."/>
        </authorList>
    </citation>
    <scope>NUCLEOTIDE SEQUENCE [LARGE SCALE GENOMIC DNA]</scope>
    <source>
        <strain evidence="2">Rob3c / Tucson 14021-0248.25</strain>
    </source>
</reference>
<dbReference type="PhylomeDB" id="B4IM18"/>
<proteinExistence type="predicted"/>
<evidence type="ECO:0000313" key="1">
    <source>
        <dbReference type="EMBL" id="EDW56513.1"/>
    </source>
</evidence>
<protein>
    <submittedName>
        <fullName evidence="1">GM11082</fullName>
    </submittedName>
</protein>
<dbReference type="HOGENOM" id="CLU_2415639_0_0_1"/>